<dbReference type="Proteomes" id="UP000230088">
    <property type="component" value="Unassembled WGS sequence"/>
</dbReference>
<dbReference type="AlphaFoldDB" id="A0A2H0YMV1"/>
<evidence type="ECO:0000313" key="3">
    <source>
        <dbReference type="Proteomes" id="UP000230088"/>
    </source>
</evidence>
<organism evidence="2 3">
    <name type="scientific">Candidatus Nealsonbacteria bacterium CG08_land_8_20_14_0_20_38_20</name>
    <dbReference type="NCBI Taxonomy" id="1974705"/>
    <lineage>
        <taxon>Bacteria</taxon>
        <taxon>Candidatus Nealsoniibacteriota</taxon>
    </lineage>
</organism>
<comment type="caution">
    <text evidence="2">The sequence shown here is derived from an EMBL/GenBank/DDBJ whole genome shotgun (WGS) entry which is preliminary data.</text>
</comment>
<name>A0A2H0YMV1_9BACT</name>
<accession>A0A2H0YMV1</accession>
<protein>
    <submittedName>
        <fullName evidence="2">Phosphohydrolase</fullName>
    </submittedName>
</protein>
<dbReference type="Gene3D" id="1.10.3210.10">
    <property type="entry name" value="Hypothetical protein af1432"/>
    <property type="match status" value="1"/>
</dbReference>
<feature type="domain" description="HD/PDEase" evidence="1">
    <location>
        <begin position="44"/>
        <end position="180"/>
    </location>
</feature>
<evidence type="ECO:0000259" key="1">
    <source>
        <dbReference type="SMART" id="SM00471"/>
    </source>
</evidence>
<proteinExistence type="predicted"/>
<dbReference type="SMART" id="SM00471">
    <property type="entry name" value="HDc"/>
    <property type="match status" value="1"/>
</dbReference>
<dbReference type="SUPFAM" id="SSF109604">
    <property type="entry name" value="HD-domain/PDEase-like"/>
    <property type="match status" value="1"/>
</dbReference>
<dbReference type="GO" id="GO:0016787">
    <property type="term" value="F:hydrolase activity"/>
    <property type="evidence" value="ECO:0007669"/>
    <property type="project" value="UniProtKB-KW"/>
</dbReference>
<keyword evidence="2" id="KW-0378">Hydrolase</keyword>
<sequence>MPKFNIPFEGNKKLEQLIEKIRRDKSLNTILRMSNVNAIDRLGYNDHGPVHIKIISNIALRIFRLLVKKGIIPNLVKDYGFKQEDAEIVVVLGSILHDIGHSVHRESHEILSIVFAMPLIDKLLKEIYQKEEERTIIKYETLQTIFSHDSQIKPLTIEGGVVKVADALDMEKGRARIPYRIGQVNIHSVSALAIERVEIWEGKEKPIKVVIWMSNPAGIFQIDELLREKILTSGINGLVAVEARLIKEGKEEVFKKYA</sequence>
<dbReference type="CDD" id="cd00077">
    <property type="entry name" value="HDc"/>
    <property type="match status" value="1"/>
</dbReference>
<dbReference type="Pfam" id="PF01966">
    <property type="entry name" value="HD"/>
    <property type="match status" value="1"/>
</dbReference>
<evidence type="ECO:0000313" key="2">
    <source>
        <dbReference type="EMBL" id="PIS39746.1"/>
    </source>
</evidence>
<dbReference type="PANTHER" id="PTHR40517:SF1">
    <property type="entry name" value="METAL-DEPENDENT PHOSPHOHYDROLASE, HD SUPERFAMILY-RELATED"/>
    <property type="match status" value="1"/>
</dbReference>
<gene>
    <name evidence="2" type="ORF">COT33_00440</name>
</gene>
<dbReference type="InterPro" id="IPR003607">
    <property type="entry name" value="HD/PDEase_dom"/>
</dbReference>
<dbReference type="InterPro" id="IPR039967">
    <property type="entry name" value="MJ1020-like"/>
</dbReference>
<dbReference type="InterPro" id="IPR006674">
    <property type="entry name" value="HD_domain"/>
</dbReference>
<dbReference type="PANTHER" id="PTHR40517">
    <property type="entry name" value="METAL-DEPENDENT PHOSPHOHYDROLASE, HD SUPERFAMILY-RELATED"/>
    <property type="match status" value="1"/>
</dbReference>
<dbReference type="EMBL" id="PEYD01000006">
    <property type="protein sequence ID" value="PIS39746.1"/>
    <property type="molecule type" value="Genomic_DNA"/>
</dbReference>
<reference evidence="3" key="1">
    <citation type="submission" date="2017-09" db="EMBL/GenBank/DDBJ databases">
        <title>Depth-based differentiation of microbial function through sediment-hosted aquifers and enrichment of novel symbionts in the deep terrestrial subsurface.</title>
        <authorList>
            <person name="Probst A.J."/>
            <person name="Ladd B."/>
            <person name="Jarett J.K."/>
            <person name="Geller-Mcgrath D.E."/>
            <person name="Sieber C.M.K."/>
            <person name="Emerson J.B."/>
            <person name="Anantharaman K."/>
            <person name="Thomas B.C."/>
            <person name="Malmstrom R."/>
            <person name="Stieglmeier M."/>
            <person name="Klingl A."/>
            <person name="Woyke T."/>
            <person name="Ryan C.M."/>
            <person name="Banfield J.F."/>
        </authorList>
    </citation>
    <scope>NUCLEOTIDE SEQUENCE [LARGE SCALE GENOMIC DNA]</scope>
</reference>